<dbReference type="STRING" id="1330018.A0A167LIY9"/>
<keyword evidence="6" id="KW-1185">Reference proteome</keyword>
<dbReference type="InterPro" id="IPR013216">
    <property type="entry name" value="Methyltransf_11"/>
</dbReference>
<dbReference type="Pfam" id="PF08241">
    <property type="entry name" value="Methyltransf_11"/>
    <property type="match status" value="1"/>
</dbReference>
<keyword evidence="3 5" id="KW-0808">Transferase</keyword>
<feature type="domain" description="Methyltransferase type 11" evidence="4">
    <location>
        <begin position="57"/>
        <end position="155"/>
    </location>
</feature>
<gene>
    <name evidence="5" type="ORF">CALVIDRAFT_482195</name>
</gene>
<evidence type="ECO:0000256" key="2">
    <source>
        <dbReference type="ARBA" id="ARBA00022603"/>
    </source>
</evidence>
<evidence type="ECO:0000256" key="3">
    <source>
        <dbReference type="ARBA" id="ARBA00022679"/>
    </source>
</evidence>
<dbReference type="CDD" id="cd02440">
    <property type="entry name" value="AdoMet_MTases"/>
    <property type="match status" value="1"/>
</dbReference>
<evidence type="ECO:0000313" key="5">
    <source>
        <dbReference type="EMBL" id="KZO95737.1"/>
    </source>
</evidence>
<accession>A0A167LIY9</accession>
<dbReference type="SUPFAM" id="SSF53335">
    <property type="entry name" value="S-adenosyl-L-methionine-dependent methyltransferases"/>
    <property type="match status" value="1"/>
</dbReference>
<dbReference type="Gene3D" id="3.40.50.150">
    <property type="entry name" value="Vaccinia Virus protein VP39"/>
    <property type="match status" value="1"/>
</dbReference>
<dbReference type="Proteomes" id="UP000076738">
    <property type="component" value="Unassembled WGS sequence"/>
</dbReference>
<evidence type="ECO:0000256" key="1">
    <source>
        <dbReference type="ARBA" id="ARBA00008361"/>
    </source>
</evidence>
<dbReference type="GO" id="GO:0008757">
    <property type="term" value="F:S-adenosylmethionine-dependent methyltransferase activity"/>
    <property type="evidence" value="ECO:0007669"/>
    <property type="project" value="InterPro"/>
</dbReference>
<dbReference type="EMBL" id="KV417287">
    <property type="protein sequence ID" value="KZO95737.1"/>
    <property type="molecule type" value="Genomic_DNA"/>
</dbReference>
<dbReference type="PANTHER" id="PTHR44942">
    <property type="entry name" value="METHYLTRANSF_11 DOMAIN-CONTAINING PROTEIN"/>
    <property type="match status" value="1"/>
</dbReference>
<keyword evidence="2 5" id="KW-0489">Methyltransferase</keyword>
<sequence length="283" mass="32386">MATKLKSLASTVHEVAQKGFGKGTNELYDRARPSFPHTAIDKIWQALPARTAPLNILEMGCGTGLFTRSLLSHPQFAQHTGTLLATDPSEGMRSVFMQRTHDPRVRCEEGTFDSLPAEDGWADLVVAAQAWHWCPDHDKALTEIHRVLRPSGVLCLIWNMEDRTASPWVASLRDTYEPYEQGTPQFRLGLWRATFQSEAYKKYFEPEKEDEVEHIVPTTREGVVNRVFSKSYMTALKGEEREEVRRKLEAIADKGEGRKWIDEKQGVFEWPYKTYVLTCKLKQ</sequence>
<comment type="similarity">
    <text evidence="1">Belongs to the methyltransferase superfamily.</text>
</comment>
<dbReference type="PANTHER" id="PTHR44942:SF4">
    <property type="entry name" value="METHYLTRANSFERASE TYPE 11 DOMAIN-CONTAINING PROTEIN"/>
    <property type="match status" value="1"/>
</dbReference>
<dbReference type="GO" id="GO:0032259">
    <property type="term" value="P:methylation"/>
    <property type="evidence" value="ECO:0007669"/>
    <property type="project" value="UniProtKB-KW"/>
</dbReference>
<dbReference type="OrthoDB" id="66144at2759"/>
<organism evidence="5 6">
    <name type="scientific">Calocera viscosa (strain TUFC12733)</name>
    <dbReference type="NCBI Taxonomy" id="1330018"/>
    <lineage>
        <taxon>Eukaryota</taxon>
        <taxon>Fungi</taxon>
        <taxon>Dikarya</taxon>
        <taxon>Basidiomycota</taxon>
        <taxon>Agaricomycotina</taxon>
        <taxon>Dacrymycetes</taxon>
        <taxon>Dacrymycetales</taxon>
        <taxon>Dacrymycetaceae</taxon>
        <taxon>Calocera</taxon>
    </lineage>
</organism>
<evidence type="ECO:0000313" key="6">
    <source>
        <dbReference type="Proteomes" id="UP000076738"/>
    </source>
</evidence>
<proteinExistence type="inferred from homology"/>
<reference evidence="5 6" key="1">
    <citation type="journal article" date="2016" name="Mol. Biol. Evol.">
        <title>Comparative Genomics of Early-Diverging Mushroom-Forming Fungi Provides Insights into the Origins of Lignocellulose Decay Capabilities.</title>
        <authorList>
            <person name="Nagy L.G."/>
            <person name="Riley R."/>
            <person name="Tritt A."/>
            <person name="Adam C."/>
            <person name="Daum C."/>
            <person name="Floudas D."/>
            <person name="Sun H."/>
            <person name="Yadav J.S."/>
            <person name="Pangilinan J."/>
            <person name="Larsson K.H."/>
            <person name="Matsuura K."/>
            <person name="Barry K."/>
            <person name="Labutti K."/>
            <person name="Kuo R."/>
            <person name="Ohm R.A."/>
            <person name="Bhattacharya S.S."/>
            <person name="Shirouzu T."/>
            <person name="Yoshinaga Y."/>
            <person name="Martin F.M."/>
            <person name="Grigoriev I.V."/>
            <person name="Hibbett D.S."/>
        </authorList>
    </citation>
    <scope>NUCLEOTIDE SEQUENCE [LARGE SCALE GENOMIC DNA]</scope>
    <source>
        <strain evidence="5 6">TUFC12733</strain>
    </source>
</reference>
<dbReference type="InterPro" id="IPR051052">
    <property type="entry name" value="Diverse_substrate_MTase"/>
</dbReference>
<protein>
    <submittedName>
        <fullName evidence="5">S-adenosyl-L-methionine-dependent methyltransferase</fullName>
    </submittedName>
</protein>
<name>A0A167LIY9_CALVF</name>
<evidence type="ECO:0000259" key="4">
    <source>
        <dbReference type="Pfam" id="PF08241"/>
    </source>
</evidence>
<dbReference type="AlphaFoldDB" id="A0A167LIY9"/>
<dbReference type="InterPro" id="IPR029063">
    <property type="entry name" value="SAM-dependent_MTases_sf"/>
</dbReference>